<reference evidence="2" key="1">
    <citation type="submission" date="2016-10" db="EMBL/GenBank/DDBJ databases">
        <authorList>
            <person name="Varghese N."/>
            <person name="Submissions S."/>
        </authorList>
    </citation>
    <scope>NUCLEOTIDE SEQUENCE [LARGE SCALE GENOMIC DNA]</scope>
    <source>
        <strain evidence="2">IBRC-M 10043</strain>
    </source>
</reference>
<dbReference type="AlphaFoldDB" id="A0A1H8WI73"/>
<evidence type="ECO:0008006" key="3">
    <source>
        <dbReference type="Google" id="ProtNLM"/>
    </source>
</evidence>
<sequence length="256" mass="28627">MMAGQPASLADFLPRGNDEYEVFVARRSEVVDFDTAIDAIFEATPIDVSEEIVEEVEEDTLVLFQNGRVVSVTPVREFTYLVDQITAEIGQTATVSLANLRFPSILVELAGGSFEVISASSNHPVLLFTTISRCIEAQSWEQRRGQLRVGVQYLSRLTDTGDPQTRAVYEQLAETDVEVHVYGMPDKIPPSALDLTVHGGRSADFTQNWFVSYQSPPATTIAFIAHEFEGGRWRGHWTFDTDRVEQLTSYLKTLCR</sequence>
<name>A0A1H8WI73_9EURY</name>
<proteinExistence type="predicted"/>
<keyword evidence="2" id="KW-1185">Reference proteome</keyword>
<dbReference type="OrthoDB" id="302327at2157"/>
<gene>
    <name evidence="1" type="ORF">SAMN05216388_10607</name>
</gene>
<dbReference type="Proteomes" id="UP000198775">
    <property type="component" value="Unassembled WGS sequence"/>
</dbReference>
<organism evidence="1 2">
    <name type="scientific">Halorientalis persicus</name>
    <dbReference type="NCBI Taxonomy" id="1367881"/>
    <lineage>
        <taxon>Archaea</taxon>
        <taxon>Methanobacteriati</taxon>
        <taxon>Methanobacteriota</taxon>
        <taxon>Stenosarchaea group</taxon>
        <taxon>Halobacteria</taxon>
        <taxon>Halobacteriales</taxon>
        <taxon>Haloarculaceae</taxon>
        <taxon>Halorientalis</taxon>
    </lineage>
</organism>
<accession>A0A1H8WI73</accession>
<dbReference type="RefSeq" id="WP_092664850.1">
    <property type="nucleotide sequence ID" value="NZ_FOCX01000060.1"/>
</dbReference>
<evidence type="ECO:0000313" key="2">
    <source>
        <dbReference type="Proteomes" id="UP000198775"/>
    </source>
</evidence>
<protein>
    <recommendedName>
        <fullName evidence="3">Diguanylate Cyclase and Two-component system sensory domain-containing protein</fullName>
    </recommendedName>
</protein>
<dbReference type="EMBL" id="FOCX01000060">
    <property type="protein sequence ID" value="SEP27365.1"/>
    <property type="molecule type" value="Genomic_DNA"/>
</dbReference>
<evidence type="ECO:0000313" key="1">
    <source>
        <dbReference type="EMBL" id="SEP27365.1"/>
    </source>
</evidence>